<dbReference type="InterPro" id="IPR013321">
    <property type="entry name" value="Arc_rbn_hlx_hlx"/>
</dbReference>
<feature type="region of interest" description="Disordered" evidence="1">
    <location>
        <begin position="1"/>
        <end position="106"/>
    </location>
</feature>
<keyword evidence="3" id="KW-1185">Reference proteome</keyword>
<evidence type="ECO:0000256" key="1">
    <source>
        <dbReference type="SAM" id="MobiDB-lite"/>
    </source>
</evidence>
<gene>
    <name evidence="2" type="ORF">G5C33_15165</name>
</gene>
<dbReference type="KEGG" id="spzr:G5C33_15165"/>
<name>A0A6G6Y871_9SPHN</name>
<sequence length="230" mass="24791">MLGAPKPTASLSSGLLARKGQARPAMRPQGYVGLTPPTQHDDLGWNDMGEDHVHVPSSVQPLTPAPAPTEPPVPAPRPAVLRQRDALDRELAGDAEPTESPEAEEPVIDAPIFGATAFETPALNVPEVPEAVVTAPVSHEPAAKAPEPEAATLSSEAAERVAREMHRKKRRAAFTLRLDPERHLRLRLASALSNRSAQQIVTEALDAFLESQQAVDALVDQLDRQPRRKD</sequence>
<proteinExistence type="predicted"/>
<dbReference type="SUPFAM" id="SSF47598">
    <property type="entry name" value="Ribbon-helix-helix"/>
    <property type="match status" value="1"/>
</dbReference>
<accession>A0A6G6Y871</accession>
<organism evidence="2 3">
    <name type="scientific">Stakelama tenebrarum</name>
    <dbReference type="NCBI Taxonomy" id="2711215"/>
    <lineage>
        <taxon>Bacteria</taxon>
        <taxon>Pseudomonadati</taxon>
        <taxon>Pseudomonadota</taxon>
        <taxon>Alphaproteobacteria</taxon>
        <taxon>Sphingomonadales</taxon>
        <taxon>Sphingomonadaceae</taxon>
        <taxon>Stakelama</taxon>
    </lineage>
</organism>
<feature type="compositionally biased region" description="Acidic residues" evidence="1">
    <location>
        <begin position="96"/>
        <end position="106"/>
    </location>
</feature>
<dbReference type="RefSeq" id="WP_165327923.1">
    <property type="nucleotide sequence ID" value="NZ_CP049109.1"/>
</dbReference>
<evidence type="ECO:0000313" key="2">
    <source>
        <dbReference type="EMBL" id="QIG80997.1"/>
    </source>
</evidence>
<feature type="compositionally biased region" description="Pro residues" evidence="1">
    <location>
        <begin position="63"/>
        <end position="77"/>
    </location>
</feature>
<dbReference type="Proteomes" id="UP000501568">
    <property type="component" value="Chromosome"/>
</dbReference>
<reference evidence="2 3" key="1">
    <citation type="submission" date="2020-02" db="EMBL/GenBank/DDBJ databases">
        <authorList>
            <person name="Zheng R.K."/>
            <person name="Sun C.M."/>
        </authorList>
    </citation>
    <scope>NUCLEOTIDE SEQUENCE [LARGE SCALE GENOMIC DNA]</scope>
    <source>
        <strain evidence="3">zrk23</strain>
    </source>
</reference>
<feature type="compositionally biased region" description="Basic and acidic residues" evidence="1">
    <location>
        <begin position="82"/>
        <end position="92"/>
    </location>
</feature>
<dbReference type="Gene3D" id="1.10.1220.10">
    <property type="entry name" value="Met repressor-like"/>
    <property type="match status" value="1"/>
</dbReference>
<dbReference type="AlphaFoldDB" id="A0A6G6Y871"/>
<feature type="compositionally biased region" description="Basic and acidic residues" evidence="1">
    <location>
        <begin position="39"/>
        <end position="54"/>
    </location>
</feature>
<protein>
    <submittedName>
        <fullName evidence="2">Uncharacterized protein</fullName>
    </submittedName>
</protein>
<dbReference type="GO" id="GO:0006355">
    <property type="term" value="P:regulation of DNA-templated transcription"/>
    <property type="evidence" value="ECO:0007669"/>
    <property type="project" value="InterPro"/>
</dbReference>
<evidence type="ECO:0000313" key="3">
    <source>
        <dbReference type="Proteomes" id="UP000501568"/>
    </source>
</evidence>
<dbReference type="InterPro" id="IPR010985">
    <property type="entry name" value="Ribbon_hlx_hlx"/>
</dbReference>
<dbReference type="EMBL" id="CP049109">
    <property type="protein sequence ID" value="QIG80997.1"/>
    <property type="molecule type" value="Genomic_DNA"/>
</dbReference>